<dbReference type="GO" id="GO:0022625">
    <property type="term" value="C:cytosolic large ribosomal subunit"/>
    <property type="evidence" value="ECO:0007669"/>
    <property type="project" value="TreeGrafter"/>
</dbReference>
<dbReference type="PANTHER" id="PTHR45696:SF10">
    <property type="entry name" value="LARGE RIBOSOMAL SUBUNIT PROTEIN P1"/>
    <property type="match status" value="1"/>
</dbReference>
<dbReference type="HAMAP" id="MF_01478">
    <property type="entry name" value="Ribosomal_L12_arch"/>
    <property type="match status" value="1"/>
</dbReference>
<proteinExistence type="inferred from homology"/>
<evidence type="ECO:0000256" key="5">
    <source>
        <dbReference type="ARBA" id="ARBA00041116"/>
    </source>
</evidence>
<feature type="region of interest" description="Disordered" evidence="7">
    <location>
        <begin position="82"/>
        <end position="110"/>
    </location>
</feature>
<keyword evidence="3" id="KW-0689">Ribosomal protein</keyword>
<keyword evidence="4" id="KW-0687">Ribonucleoprotein</keyword>
<dbReference type="PANTHER" id="PTHR45696">
    <property type="entry name" value="60S ACIDIC RIBOSOMAL PROTEIN P1"/>
    <property type="match status" value="1"/>
</dbReference>
<name>A0AAV2HP38_LYMST</name>
<feature type="compositionally biased region" description="Basic and acidic residues" evidence="7">
    <location>
        <begin position="89"/>
        <end position="102"/>
    </location>
</feature>
<evidence type="ECO:0000256" key="4">
    <source>
        <dbReference type="ARBA" id="ARBA00023274"/>
    </source>
</evidence>
<dbReference type="GO" id="GO:0043021">
    <property type="term" value="F:ribonucleoprotein complex binding"/>
    <property type="evidence" value="ECO:0007669"/>
    <property type="project" value="TreeGrafter"/>
</dbReference>
<comment type="caution">
    <text evidence="8">The sequence shown here is derived from an EMBL/GenBank/DDBJ whole genome shotgun (WGS) entry which is preliminary data.</text>
</comment>
<evidence type="ECO:0000256" key="6">
    <source>
        <dbReference type="ARBA" id="ARBA00042918"/>
    </source>
</evidence>
<comment type="similarity">
    <text evidence="2">Belongs to the eukaryotic ribosomal protein P1/P2 family.</text>
</comment>
<dbReference type="GO" id="GO:0030295">
    <property type="term" value="F:protein kinase activator activity"/>
    <property type="evidence" value="ECO:0007669"/>
    <property type="project" value="TreeGrafter"/>
</dbReference>
<evidence type="ECO:0000256" key="1">
    <source>
        <dbReference type="ARBA" id="ARBA00003362"/>
    </source>
</evidence>
<evidence type="ECO:0000256" key="3">
    <source>
        <dbReference type="ARBA" id="ARBA00022980"/>
    </source>
</evidence>
<evidence type="ECO:0000256" key="2">
    <source>
        <dbReference type="ARBA" id="ARBA00005436"/>
    </source>
</evidence>
<evidence type="ECO:0000256" key="7">
    <source>
        <dbReference type="SAM" id="MobiDB-lite"/>
    </source>
</evidence>
<sequence length="123" mass="12544">MSGEDELACVYAALILADDQVAITSDKIATLLKAAGVSVEPYWPGLFAKALDGMNVKDLISNVGSSAGAAPAAAAAAPTAAAVPAAKAPAEEKKKEAQKEDSEHSDEDMGFGKHCITLGIFLI</sequence>
<dbReference type="GO" id="GO:0006414">
    <property type="term" value="P:translational elongation"/>
    <property type="evidence" value="ECO:0007669"/>
    <property type="project" value="InterPro"/>
</dbReference>
<reference evidence="8 9" key="1">
    <citation type="submission" date="2024-04" db="EMBL/GenBank/DDBJ databases">
        <authorList>
            <consortium name="Genoscope - CEA"/>
            <person name="William W."/>
        </authorList>
    </citation>
    <scope>NUCLEOTIDE SEQUENCE [LARGE SCALE GENOMIC DNA]</scope>
</reference>
<dbReference type="CDD" id="cd05831">
    <property type="entry name" value="Ribosomal_P1"/>
    <property type="match status" value="1"/>
</dbReference>
<evidence type="ECO:0000313" key="8">
    <source>
        <dbReference type="EMBL" id="CAL1535816.1"/>
    </source>
</evidence>
<dbReference type="EMBL" id="CAXITT010000211">
    <property type="protein sequence ID" value="CAL1535816.1"/>
    <property type="molecule type" value="Genomic_DNA"/>
</dbReference>
<gene>
    <name evidence="8" type="ORF">GSLYS_00009776001</name>
</gene>
<dbReference type="Proteomes" id="UP001497497">
    <property type="component" value="Unassembled WGS sequence"/>
</dbReference>
<keyword evidence="9" id="KW-1185">Reference proteome</keyword>
<accession>A0AAV2HP38</accession>
<dbReference type="GO" id="GO:0003735">
    <property type="term" value="F:structural constituent of ribosome"/>
    <property type="evidence" value="ECO:0007669"/>
    <property type="project" value="InterPro"/>
</dbReference>
<comment type="function">
    <text evidence="1">Plays an important role in the elongation step of protein synthesis.</text>
</comment>
<evidence type="ECO:0000313" key="9">
    <source>
        <dbReference type="Proteomes" id="UP001497497"/>
    </source>
</evidence>
<dbReference type="Gene3D" id="1.10.10.1410">
    <property type="match status" value="1"/>
</dbReference>
<dbReference type="Pfam" id="PF00428">
    <property type="entry name" value="Ribosomal_60s"/>
    <property type="match status" value="1"/>
</dbReference>
<organism evidence="8 9">
    <name type="scientific">Lymnaea stagnalis</name>
    <name type="common">Great pond snail</name>
    <name type="synonym">Helix stagnalis</name>
    <dbReference type="NCBI Taxonomy" id="6523"/>
    <lineage>
        <taxon>Eukaryota</taxon>
        <taxon>Metazoa</taxon>
        <taxon>Spiralia</taxon>
        <taxon>Lophotrochozoa</taxon>
        <taxon>Mollusca</taxon>
        <taxon>Gastropoda</taxon>
        <taxon>Heterobranchia</taxon>
        <taxon>Euthyneura</taxon>
        <taxon>Panpulmonata</taxon>
        <taxon>Hygrophila</taxon>
        <taxon>Lymnaeoidea</taxon>
        <taxon>Lymnaeidae</taxon>
        <taxon>Lymnaea</taxon>
    </lineage>
</organism>
<dbReference type="AlphaFoldDB" id="A0AAV2HP38"/>
<dbReference type="InterPro" id="IPR027534">
    <property type="entry name" value="Ribosomal_P1/P2"/>
</dbReference>
<protein>
    <recommendedName>
        <fullName evidence="5">Large ribosomal subunit protein P1</fullName>
    </recommendedName>
    <alternativeName>
        <fullName evidence="6">60S acidic ribosomal protein P1</fullName>
    </alternativeName>
</protein>
<dbReference type="FunFam" id="1.10.10.1410:FF:000001">
    <property type="entry name" value="60S acidic ribosomal protein P1"/>
    <property type="match status" value="1"/>
</dbReference>
<dbReference type="InterPro" id="IPR038716">
    <property type="entry name" value="P1/P2_N_sf"/>
</dbReference>
<dbReference type="GO" id="GO:0002181">
    <property type="term" value="P:cytoplasmic translation"/>
    <property type="evidence" value="ECO:0007669"/>
    <property type="project" value="TreeGrafter"/>
</dbReference>